<comment type="caution">
    <text evidence="7">The sequence shown here is derived from an EMBL/GenBank/DDBJ whole genome shotgun (WGS) entry which is preliminary data.</text>
</comment>
<sequence>MLNLAAPHLSRDFYRFIKLLCEARSKDEEERLVLAEISALKRLFLSKDVDRDQLKEYLVRAVYVEMLGFEASFAHIHAINLAQERNIVRKKAGYWACRQLLQPDSELMLLLINTIQKDLQSPHFMDIACALQCVCDLINRDMVPTILPSVIRCLDSENEHVRKHAIMAIRRFHEFDNSCVENLTDIIERGICDPRPSVMGCTLSLLHDVIATKPRAYRHLVPSLVHILNQIVDRRLNRGYDYHRVPAPWIQISIISIFGRMGRGDRRVSEQIYGCLQNVLQQAESLPHQCVVIANAIIFECVKTIAAITPRDSLTTMCSIAVSRMLSSENNNLRYAGISGLGTLVGINMSYAVENQLVVVSCLEDRDETIRRRTLDLLYRMTNSKNVVTIVNCFLVQLRSKCERYWSAELVSKISLLCEKFAPSALWYFETVLELMLLAPDLLKDELLFSTVHVLRENMTDTSFRSSVMSQVSDLMKRSDNLPEMVVKMISWIYANFTTVGYIGDTDTVTDLGCSESRQDSSRQDSVPPEQDESTPRDVTDEPQEDIGSCLETNNVAIESGISYDAQCDTRAKIDLGTYIDTLLQFLQRYRQDSVTISWVLGCIRTLIIANDYNVSPSVESVLSQFECSNCTEVTQRCKEIRSLCTLRPKLRFMDASTLDISFLSDYVQQSLLNGARRYERPTESVSRPTETDIANSVPELRFEPYAMQATQMAEYKETLTVDDLVNEEIICADVPRSWGPSGYVDKGSVDHDTVYPGPESTTTRDDHIPEPPAVQHELDLSILSGGVRAPRVAEPQGYVWRKSDKPSPSRQHVEMARALFQGIGTSDDGS</sequence>
<accession>A7AMR5</accession>
<keyword evidence="2" id="KW-0813">Transport</keyword>
<dbReference type="EMBL" id="AAXT01000001">
    <property type="protein sequence ID" value="EDO07849.1"/>
    <property type="molecule type" value="Genomic_DNA"/>
</dbReference>
<dbReference type="VEuPathDB" id="PiroplasmaDB:BBOV_III002850"/>
<dbReference type="InterPro" id="IPR050840">
    <property type="entry name" value="Adaptor_Complx_Large_Subunit"/>
</dbReference>
<dbReference type="GO" id="GO:0006886">
    <property type="term" value="P:intracellular protein transport"/>
    <property type="evidence" value="ECO:0007669"/>
    <property type="project" value="InterPro"/>
</dbReference>
<dbReference type="InterPro" id="IPR011989">
    <property type="entry name" value="ARM-like"/>
</dbReference>
<evidence type="ECO:0000313" key="8">
    <source>
        <dbReference type="Proteomes" id="UP000002173"/>
    </source>
</evidence>
<reference evidence="8" key="2">
    <citation type="journal article" date="2020" name="Data Brief">
        <title>Transcriptome dataset of Babesia bovis life stages within vertebrate and invertebrate hosts.</title>
        <authorList>
            <person name="Ueti M.W."/>
            <person name="Johnson W.C."/>
            <person name="Kappmeyer L.S."/>
            <person name="Herndon D.R."/>
            <person name="Mousel M.R."/>
            <person name="Reif K.E."/>
            <person name="Taus N.S."/>
            <person name="Ifeonu O.O."/>
            <person name="Silva J.C."/>
            <person name="Suarez C.E."/>
            <person name="Brayton K.A."/>
        </authorList>
    </citation>
    <scope>NUCLEOTIDE SEQUENCE [LARGE SCALE GENOMIC DNA]</scope>
</reference>
<dbReference type="PANTHER" id="PTHR22780">
    <property type="entry name" value="ADAPTIN, ALPHA/GAMMA/EPSILON"/>
    <property type="match status" value="1"/>
</dbReference>
<dbReference type="GO" id="GO:0016192">
    <property type="term" value="P:vesicle-mediated transport"/>
    <property type="evidence" value="ECO:0007669"/>
    <property type="project" value="InterPro"/>
</dbReference>
<dbReference type="AlphaFoldDB" id="A7AMR5"/>
<name>A7AMR5_BABBO</name>
<dbReference type="GO" id="GO:0012505">
    <property type="term" value="C:endomembrane system"/>
    <property type="evidence" value="ECO:0007669"/>
    <property type="project" value="UniProtKB-SubCell"/>
</dbReference>
<gene>
    <name evidence="7" type="ORF">BBOV_III002850</name>
</gene>
<protein>
    <submittedName>
        <fullName evidence="7">Adaptin N terminal region domain containing protein</fullName>
    </submittedName>
</protein>
<dbReference type="Proteomes" id="UP000002173">
    <property type="component" value="Unassembled WGS sequence"/>
</dbReference>
<evidence type="ECO:0000256" key="2">
    <source>
        <dbReference type="ARBA" id="ARBA00022448"/>
    </source>
</evidence>
<keyword evidence="8" id="KW-1185">Reference proteome</keyword>
<reference evidence="7 8" key="1">
    <citation type="journal article" date="2007" name="PLoS Pathog.">
        <title>Genome sequence of Babesia bovis and comparative analysis of apicomplexan hemoprotozoa.</title>
        <authorList>
            <person name="Brayton K.A."/>
            <person name="Lau A.O.T."/>
            <person name="Herndon D.R."/>
            <person name="Hannick L."/>
            <person name="Kappmeyer L.S."/>
            <person name="Berens S.J."/>
            <person name="Bidwell S.L."/>
            <person name="Brown W.C."/>
            <person name="Crabtree J."/>
            <person name="Fadrosh D."/>
            <person name="Feldblum T."/>
            <person name="Forberger H.A."/>
            <person name="Haas B.J."/>
            <person name="Howell J.M."/>
            <person name="Khouri H."/>
            <person name="Koo H."/>
            <person name="Mann D.J."/>
            <person name="Norimine J."/>
            <person name="Paulsen I.T."/>
            <person name="Radune D."/>
            <person name="Ren Q."/>
            <person name="Smith R.K. Jr."/>
            <person name="Suarez C.E."/>
            <person name="White O."/>
            <person name="Wortman J.R."/>
            <person name="Knowles D.P. Jr."/>
            <person name="McElwain T.F."/>
            <person name="Nene V.M."/>
        </authorList>
    </citation>
    <scope>NUCLEOTIDE SEQUENCE [LARGE SCALE GENOMIC DNA]</scope>
    <source>
        <strain evidence="7">T2Bo</strain>
    </source>
</reference>
<dbReference type="InterPro" id="IPR002553">
    <property type="entry name" value="Clathrin/coatomer_adapt-like_N"/>
</dbReference>
<dbReference type="eggNOG" id="KOG1062">
    <property type="taxonomic scope" value="Eukaryota"/>
</dbReference>
<comment type="subcellular location">
    <subcellularLocation>
        <location evidence="1">Endomembrane system</location>
    </subcellularLocation>
</comment>
<evidence type="ECO:0000256" key="5">
    <source>
        <dbReference type="SAM" id="MobiDB-lite"/>
    </source>
</evidence>
<keyword evidence="3" id="KW-0653">Protein transport</keyword>
<dbReference type="GeneID" id="5479665"/>
<dbReference type="InterPro" id="IPR016024">
    <property type="entry name" value="ARM-type_fold"/>
</dbReference>
<dbReference type="SUPFAM" id="SSF48371">
    <property type="entry name" value="ARM repeat"/>
    <property type="match status" value="1"/>
</dbReference>
<evidence type="ECO:0000256" key="3">
    <source>
        <dbReference type="ARBA" id="ARBA00022927"/>
    </source>
</evidence>
<dbReference type="STRING" id="5865.A7AMR5"/>
<dbReference type="GO" id="GO:0030117">
    <property type="term" value="C:membrane coat"/>
    <property type="evidence" value="ECO:0007669"/>
    <property type="project" value="InterPro"/>
</dbReference>
<proteinExistence type="predicted"/>
<dbReference type="KEGG" id="bbo:BBOV_III002850"/>
<evidence type="ECO:0000259" key="6">
    <source>
        <dbReference type="Pfam" id="PF01602"/>
    </source>
</evidence>
<dbReference type="Pfam" id="PF01602">
    <property type="entry name" value="Adaptin_N"/>
    <property type="match status" value="1"/>
</dbReference>
<evidence type="ECO:0000256" key="1">
    <source>
        <dbReference type="ARBA" id="ARBA00004308"/>
    </source>
</evidence>
<keyword evidence="4" id="KW-0472">Membrane</keyword>
<feature type="region of interest" description="Disordered" evidence="5">
    <location>
        <begin position="748"/>
        <end position="772"/>
    </location>
</feature>
<organism evidence="7 8">
    <name type="scientific">Babesia bovis</name>
    <dbReference type="NCBI Taxonomy" id="5865"/>
    <lineage>
        <taxon>Eukaryota</taxon>
        <taxon>Sar</taxon>
        <taxon>Alveolata</taxon>
        <taxon>Apicomplexa</taxon>
        <taxon>Aconoidasida</taxon>
        <taxon>Piroplasmida</taxon>
        <taxon>Babesiidae</taxon>
        <taxon>Babesia</taxon>
    </lineage>
</organism>
<dbReference type="InParanoid" id="A7AMR5"/>
<dbReference type="Gene3D" id="1.25.10.10">
    <property type="entry name" value="Leucine-rich Repeat Variant"/>
    <property type="match status" value="1"/>
</dbReference>
<dbReference type="OMA" id="AHIHAIN"/>
<dbReference type="RefSeq" id="XP_001611417.1">
    <property type="nucleotide sequence ID" value="XM_001611367.1"/>
</dbReference>
<feature type="domain" description="Clathrin/coatomer adaptor adaptin-like N-terminal" evidence="6">
    <location>
        <begin position="39"/>
        <end position="493"/>
    </location>
</feature>
<evidence type="ECO:0000256" key="4">
    <source>
        <dbReference type="ARBA" id="ARBA00023136"/>
    </source>
</evidence>
<evidence type="ECO:0000313" key="7">
    <source>
        <dbReference type="EMBL" id="EDO07849.1"/>
    </source>
</evidence>
<feature type="region of interest" description="Disordered" evidence="5">
    <location>
        <begin position="513"/>
        <end position="546"/>
    </location>
</feature>
<reference evidence="8" key="3">
    <citation type="journal article" date="2021" name="Int. J. Parasitol.">
        <title>Comparative analysis of gene expression between Babesia bovis blood stages and kinetes allowed by improved genome annotation.</title>
        <authorList>
            <person name="Ueti M.W."/>
            <person name="Johnson W.C."/>
            <person name="Kappmeyer L.S."/>
            <person name="Herndon D.R."/>
            <person name="Mousel M.R."/>
            <person name="Reif K.E."/>
            <person name="Taus N.S."/>
            <person name="Ifeonu O.O."/>
            <person name="Silva J.C."/>
            <person name="Suarez C.E."/>
            <person name="Brayton K.A."/>
        </authorList>
    </citation>
    <scope>NUCLEOTIDE SEQUENCE [LARGE SCALE GENOMIC DNA]</scope>
</reference>